<evidence type="ECO:0000256" key="10">
    <source>
        <dbReference type="RuleBase" id="RU000461"/>
    </source>
</evidence>
<protein>
    <recommendedName>
        <fullName evidence="13">Cytochrome P450</fullName>
    </recommendedName>
</protein>
<dbReference type="PANTHER" id="PTHR46300">
    <property type="entry name" value="P450, PUTATIVE (EUROFUNG)-RELATED-RELATED"/>
    <property type="match status" value="1"/>
</dbReference>
<keyword evidence="12" id="KW-1185">Reference proteome</keyword>
<dbReference type="Gene3D" id="1.10.630.10">
    <property type="entry name" value="Cytochrome P450"/>
    <property type="match status" value="1"/>
</dbReference>
<keyword evidence="7 9" id="KW-0408">Iron</keyword>
<accession>A0A2A9NEF4</accession>
<dbReference type="InterPro" id="IPR002401">
    <property type="entry name" value="Cyt_P450_E_grp-I"/>
</dbReference>
<evidence type="ECO:0008006" key="13">
    <source>
        <dbReference type="Google" id="ProtNLM"/>
    </source>
</evidence>
<dbReference type="STRING" id="703135.A0A2A9NEF4"/>
<dbReference type="OrthoDB" id="2789670at2759"/>
<organism evidence="11 12">
    <name type="scientific">Amanita thiersii Skay4041</name>
    <dbReference type="NCBI Taxonomy" id="703135"/>
    <lineage>
        <taxon>Eukaryota</taxon>
        <taxon>Fungi</taxon>
        <taxon>Dikarya</taxon>
        <taxon>Basidiomycota</taxon>
        <taxon>Agaricomycotina</taxon>
        <taxon>Agaricomycetes</taxon>
        <taxon>Agaricomycetidae</taxon>
        <taxon>Agaricales</taxon>
        <taxon>Pluteineae</taxon>
        <taxon>Amanitaceae</taxon>
        <taxon>Amanita</taxon>
    </lineage>
</organism>
<comment type="cofactor">
    <cofactor evidence="1 9">
        <name>heme</name>
        <dbReference type="ChEBI" id="CHEBI:30413"/>
    </cofactor>
</comment>
<dbReference type="PROSITE" id="PS00086">
    <property type="entry name" value="CYTOCHROME_P450"/>
    <property type="match status" value="1"/>
</dbReference>
<dbReference type="GO" id="GO:0004497">
    <property type="term" value="F:monooxygenase activity"/>
    <property type="evidence" value="ECO:0007669"/>
    <property type="project" value="UniProtKB-KW"/>
</dbReference>
<evidence type="ECO:0000313" key="11">
    <source>
        <dbReference type="EMBL" id="PFH46033.1"/>
    </source>
</evidence>
<feature type="binding site" description="axial binding residue" evidence="9">
    <location>
        <position position="403"/>
    </location>
    <ligand>
        <name>heme</name>
        <dbReference type="ChEBI" id="CHEBI:30413"/>
    </ligand>
    <ligandPart>
        <name>Fe</name>
        <dbReference type="ChEBI" id="CHEBI:18248"/>
    </ligandPart>
</feature>
<dbReference type="PRINTS" id="PR00385">
    <property type="entry name" value="P450"/>
</dbReference>
<keyword evidence="4 9" id="KW-0349">Heme</keyword>
<dbReference type="InterPro" id="IPR017972">
    <property type="entry name" value="Cyt_P450_CS"/>
</dbReference>
<comment type="pathway">
    <text evidence="2">Secondary metabolite biosynthesis.</text>
</comment>
<dbReference type="GO" id="GO:0020037">
    <property type="term" value="F:heme binding"/>
    <property type="evidence" value="ECO:0007669"/>
    <property type="project" value="InterPro"/>
</dbReference>
<evidence type="ECO:0000313" key="12">
    <source>
        <dbReference type="Proteomes" id="UP000242287"/>
    </source>
</evidence>
<reference evidence="11 12" key="1">
    <citation type="submission" date="2014-02" db="EMBL/GenBank/DDBJ databases">
        <title>Transposable element dynamics among asymbiotic and ectomycorrhizal Amanita fungi.</title>
        <authorList>
            <consortium name="DOE Joint Genome Institute"/>
            <person name="Hess J."/>
            <person name="Skrede I."/>
            <person name="Wolfe B."/>
            <person name="LaButti K."/>
            <person name="Ohm R.A."/>
            <person name="Grigoriev I.V."/>
            <person name="Pringle A."/>
        </authorList>
    </citation>
    <scope>NUCLEOTIDE SEQUENCE [LARGE SCALE GENOMIC DNA]</scope>
    <source>
        <strain evidence="11 12">SKay4041</strain>
    </source>
</reference>
<keyword evidence="5 9" id="KW-0479">Metal-binding</keyword>
<comment type="similarity">
    <text evidence="3 10">Belongs to the cytochrome P450 family.</text>
</comment>
<evidence type="ECO:0000256" key="6">
    <source>
        <dbReference type="ARBA" id="ARBA00023002"/>
    </source>
</evidence>
<evidence type="ECO:0000256" key="2">
    <source>
        <dbReference type="ARBA" id="ARBA00005179"/>
    </source>
</evidence>
<proteinExistence type="inferred from homology"/>
<keyword evidence="6 10" id="KW-0560">Oxidoreductase</keyword>
<evidence type="ECO:0000256" key="3">
    <source>
        <dbReference type="ARBA" id="ARBA00010617"/>
    </source>
</evidence>
<evidence type="ECO:0000256" key="9">
    <source>
        <dbReference type="PIRSR" id="PIRSR602401-1"/>
    </source>
</evidence>
<dbReference type="PANTHER" id="PTHR46300:SF7">
    <property type="entry name" value="P450, PUTATIVE (EUROFUNG)-RELATED"/>
    <property type="match status" value="1"/>
</dbReference>
<name>A0A2A9NEF4_9AGAR</name>
<evidence type="ECO:0000256" key="1">
    <source>
        <dbReference type="ARBA" id="ARBA00001971"/>
    </source>
</evidence>
<dbReference type="GO" id="GO:0016705">
    <property type="term" value="F:oxidoreductase activity, acting on paired donors, with incorporation or reduction of molecular oxygen"/>
    <property type="evidence" value="ECO:0007669"/>
    <property type="project" value="InterPro"/>
</dbReference>
<evidence type="ECO:0000256" key="8">
    <source>
        <dbReference type="ARBA" id="ARBA00023033"/>
    </source>
</evidence>
<evidence type="ECO:0000256" key="5">
    <source>
        <dbReference type="ARBA" id="ARBA00022723"/>
    </source>
</evidence>
<dbReference type="PRINTS" id="PR00463">
    <property type="entry name" value="EP450I"/>
</dbReference>
<dbReference type="InterPro" id="IPR001128">
    <property type="entry name" value="Cyt_P450"/>
</dbReference>
<dbReference type="GO" id="GO:0005506">
    <property type="term" value="F:iron ion binding"/>
    <property type="evidence" value="ECO:0007669"/>
    <property type="project" value="InterPro"/>
</dbReference>
<dbReference type="InterPro" id="IPR050364">
    <property type="entry name" value="Cytochrome_P450_fung"/>
</dbReference>
<dbReference type="AlphaFoldDB" id="A0A2A9NEF4"/>
<evidence type="ECO:0000256" key="4">
    <source>
        <dbReference type="ARBA" id="ARBA00022617"/>
    </source>
</evidence>
<dbReference type="Pfam" id="PF00067">
    <property type="entry name" value="p450"/>
    <property type="match status" value="1"/>
</dbReference>
<sequence length="449" mass="50930">MRRNPLIKGTNPHLPVPPGPKGLPIIGVLDIPSKMPWLVYKEWSKKYGDMMFFKSFNSSFLILTSASRIKDLMEQRSAKYSSQPRMVMVMELMGWEHNFAFMPYGSLWRRHRRAFHDQFHAGVVDKYASIQLRGMRGFLHNLFIAPEQLHSHICFIFGATILDIVYGIRVTDWNDEYLMKTEEAVIAFIEAANPGSFLVDVIPILKYVPSWFPGAGFKRFAESQREAVAFTRIKPFEHVKKSMENGTVIPSVVATMLQALPDDDKRAEEEAIIQQMASIAYGESSSAFWTFFFAMAMYPEVQKKAQAELDAIVGNDHLPSFEDRPSLHYVNALVREATRWVPVVPLGVPHVSTEDDVYDGYFIQKGTLVIGNIWSRFLKDGKFELTDVLDPHSVVFGSGRRICPGRFLGDNLLFITAAAVLSQFDILPPLDKDGHPVKLNFEVTDGFIV</sequence>
<dbReference type="CDD" id="cd11065">
    <property type="entry name" value="CYP64-like"/>
    <property type="match status" value="1"/>
</dbReference>
<dbReference type="InterPro" id="IPR036396">
    <property type="entry name" value="Cyt_P450_sf"/>
</dbReference>
<gene>
    <name evidence="11" type="ORF">AMATHDRAFT_77844</name>
</gene>
<keyword evidence="8 10" id="KW-0503">Monooxygenase</keyword>
<evidence type="ECO:0000256" key="7">
    <source>
        <dbReference type="ARBA" id="ARBA00023004"/>
    </source>
</evidence>
<dbReference type="EMBL" id="KZ302248">
    <property type="protein sequence ID" value="PFH46033.1"/>
    <property type="molecule type" value="Genomic_DNA"/>
</dbReference>
<dbReference type="Proteomes" id="UP000242287">
    <property type="component" value="Unassembled WGS sequence"/>
</dbReference>
<dbReference type="SUPFAM" id="SSF48264">
    <property type="entry name" value="Cytochrome P450"/>
    <property type="match status" value="1"/>
</dbReference>